<keyword evidence="5" id="KW-0479">Metal-binding</keyword>
<name>A0A9X1W0P3_9BURK</name>
<dbReference type="Proteomes" id="UP001139447">
    <property type="component" value="Unassembled WGS sequence"/>
</dbReference>
<dbReference type="EMBL" id="JALGBI010000003">
    <property type="protein sequence ID" value="MCJ0765659.1"/>
    <property type="molecule type" value="Genomic_DNA"/>
</dbReference>
<evidence type="ECO:0000256" key="7">
    <source>
        <dbReference type="ARBA" id="ARBA00022840"/>
    </source>
</evidence>
<comment type="caution">
    <text evidence="11">The sequence shown here is derived from an EMBL/GenBank/DDBJ whole genome shotgun (WGS) entry which is preliminary data.</text>
</comment>
<dbReference type="AlphaFoldDB" id="A0A9X1W0P3"/>
<evidence type="ECO:0000259" key="10">
    <source>
        <dbReference type="Pfam" id="PF01909"/>
    </source>
</evidence>
<dbReference type="RefSeq" id="WP_243309259.1">
    <property type="nucleotide sequence ID" value="NZ_JALGBI010000003.1"/>
</dbReference>
<keyword evidence="8" id="KW-0460">Magnesium</keyword>
<dbReference type="SUPFAM" id="SSF81301">
    <property type="entry name" value="Nucleotidyltransferase"/>
    <property type="match status" value="1"/>
</dbReference>
<dbReference type="InterPro" id="IPR002934">
    <property type="entry name" value="Polymerase_NTP_transf_dom"/>
</dbReference>
<keyword evidence="7" id="KW-0067">ATP-binding</keyword>
<dbReference type="GO" id="GO:0046872">
    <property type="term" value="F:metal ion binding"/>
    <property type="evidence" value="ECO:0007669"/>
    <property type="project" value="UniProtKB-KW"/>
</dbReference>
<dbReference type="PANTHER" id="PTHR33571:SF12">
    <property type="entry name" value="BSL3053 PROTEIN"/>
    <property type="match status" value="1"/>
</dbReference>
<evidence type="ECO:0000256" key="2">
    <source>
        <dbReference type="ARBA" id="ARBA00022649"/>
    </source>
</evidence>
<evidence type="ECO:0000256" key="1">
    <source>
        <dbReference type="ARBA" id="ARBA00001946"/>
    </source>
</evidence>
<evidence type="ECO:0000313" key="12">
    <source>
        <dbReference type="Proteomes" id="UP001139447"/>
    </source>
</evidence>
<protein>
    <submittedName>
        <fullName evidence="11">Nucleotidyltransferase domain-containing protein</fullName>
    </submittedName>
</protein>
<dbReference type="InterPro" id="IPR043519">
    <property type="entry name" value="NT_sf"/>
</dbReference>
<comment type="similarity">
    <text evidence="9">Belongs to the MntA antitoxin family.</text>
</comment>
<dbReference type="Gene3D" id="3.30.460.10">
    <property type="entry name" value="Beta Polymerase, domain 2"/>
    <property type="match status" value="1"/>
</dbReference>
<dbReference type="InterPro" id="IPR052038">
    <property type="entry name" value="Type-VII_TA_antitoxin"/>
</dbReference>
<keyword evidence="2" id="KW-1277">Toxin-antitoxin system</keyword>
<evidence type="ECO:0000256" key="5">
    <source>
        <dbReference type="ARBA" id="ARBA00022723"/>
    </source>
</evidence>
<evidence type="ECO:0000256" key="6">
    <source>
        <dbReference type="ARBA" id="ARBA00022741"/>
    </source>
</evidence>
<feature type="domain" description="Polymerase nucleotidyl transferase" evidence="10">
    <location>
        <begin position="10"/>
        <end position="88"/>
    </location>
</feature>
<proteinExistence type="inferred from homology"/>
<evidence type="ECO:0000256" key="9">
    <source>
        <dbReference type="ARBA" id="ARBA00038276"/>
    </source>
</evidence>
<dbReference type="GO" id="GO:0005524">
    <property type="term" value="F:ATP binding"/>
    <property type="evidence" value="ECO:0007669"/>
    <property type="project" value="UniProtKB-KW"/>
</dbReference>
<evidence type="ECO:0000313" key="11">
    <source>
        <dbReference type="EMBL" id="MCJ0765659.1"/>
    </source>
</evidence>
<organism evidence="11 12">
    <name type="scientific">Variovorax terrae</name>
    <dbReference type="NCBI Taxonomy" id="2923278"/>
    <lineage>
        <taxon>Bacteria</taxon>
        <taxon>Pseudomonadati</taxon>
        <taxon>Pseudomonadota</taxon>
        <taxon>Betaproteobacteria</taxon>
        <taxon>Burkholderiales</taxon>
        <taxon>Comamonadaceae</taxon>
        <taxon>Variovorax</taxon>
    </lineage>
</organism>
<evidence type="ECO:0000256" key="3">
    <source>
        <dbReference type="ARBA" id="ARBA00022679"/>
    </source>
</evidence>
<keyword evidence="3" id="KW-0808">Transferase</keyword>
<comment type="cofactor">
    <cofactor evidence="1">
        <name>Mg(2+)</name>
        <dbReference type="ChEBI" id="CHEBI:18420"/>
    </cofactor>
</comment>
<dbReference type="CDD" id="cd05403">
    <property type="entry name" value="NT_KNTase_like"/>
    <property type="match status" value="1"/>
</dbReference>
<keyword evidence="4" id="KW-0548">Nucleotidyltransferase</keyword>
<keyword evidence="12" id="KW-1185">Reference proteome</keyword>
<sequence>MVLGPAQRNRIADICRRYHVRRMSLFGSAAVGTERADSDVDLLVEFIPGEAPSGFALVDMQGELADAFDGRRVDLAFPSVLRNPWRRRAIEAQLQTLYQ</sequence>
<evidence type="ECO:0000256" key="4">
    <source>
        <dbReference type="ARBA" id="ARBA00022695"/>
    </source>
</evidence>
<accession>A0A9X1W0P3</accession>
<evidence type="ECO:0000256" key="8">
    <source>
        <dbReference type="ARBA" id="ARBA00022842"/>
    </source>
</evidence>
<dbReference type="GO" id="GO:0016779">
    <property type="term" value="F:nucleotidyltransferase activity"/>
    <property type="evidence" value="ECO:0007669"/>
    <property type="project" value="UniProtKB-KW"/>
</dbReference>
<reference evidence="11" key="1">
    <citation type="submission" date="2022-03" db="EMBL/GenBank/DDBJ databases">
        <authorList>
            <person name="Woo C.Y."/>
        </authorList>
    </citation>
    <scope>NUCLEOTIDE SEQUENCE</scope>
    <source>
        <strain evidence="11">CYS-02</strain>
    </source>
</reference>
<gene>
    <name evidence="11" type="ORF">MMF98_20795</name>
</gene>
<dbReference type="Pfam" id="PF01909">
    <property type="entry name" value="NTP_transf_2"/>
    <property type="match status" value="1"/>
</dbReference>
<dbReference type="PANTHER" id="PTHR33571">
    <property type="entry name" value="SSL8005 PROTEIN"/>
    <property type="match status" value="1"/>
</dbReference>
<keyword evidence="6" id="KW-0547">Nucleotide-binding</keyword>